<proteinExistence type="predicted"/>
<evidence type="ECO:0000256" key="1">
    <source>
        <dbReference type="SAM" id="Coils"/>
    </source>
</evidence>
<dbReference type="EMBL" id="CAKOGP040001758">
    <property type="protein sequence ID" value="CAJ1949127.1"/>
    <property type="molecule type" value="Genomic_DNA"/>
</dbReference>
<dbReference type="PROSITE" id="PS50866">
    <property type="entry name" value="GOLD"/>
    <property type="match status" value="1"/>
</dbReference>
<feature type="compositionally biased region" description="Polar residues" evidence="2">
    <location>
        <begin position="13"/>
        <end position="35"/>
    </location>
</feature>
<reference evidence="4" key="1">
    <citation type="submission" date="2023-08" db="EMBL/GenBank/DDBJ databases">
        <authorList>
            <person name="Audoor S."/>
            <person name="Bilcke G."/>
        </authorList>
    </citation>
    <scope>NUCLEOTIDE SEQUENCE</scope>
</reference>
<sequence>MQALIPIVLNAEEQGNSPTPARLSENTSNTTSSMAEKTKAKAVDPANLSAQEAKAVAEATASADRSFTPSPALLNSKSPTALLDQVDGPSLVNYSDTESVYVGSSVPISAGGSLTVPIQVNTPGSIVEYAAENKYHDIGFGITAEREEGITVVQEMSRCDASEVPMLGKFLVGTVPCLLQFKFDNEYSWMREKVVTYKVTITPPSKETLISGRRRRAEACKRAVEEDLKSADDRLNKAQDQKASVQKELEELKRQLELKQKSLKVVETEEKWLKERVALRKDQHKLLQQRMDQGWDDEADVKTAKQAPKKK</sequence>
<organism evidence="4 5">
    <name type="scientific">Cylindrotheca closterium</name>
    <dbReference type="NCBI Taxonomy" id="2856"/>
    <lineage>
        <taxon>Eukaryota</taxon>
        <taxon>Sar</taxon>
        <taxon>Stramenopiles</taxon>
        <taxon>Ochrophyta</taxon>
        <taxon>Bacillariophyta</taxon>
        <taxon>Bacillariophyceae</taxon>
        <taxon>Bacillariophycidae</taxon>
        <taxon>Bacillariales</taxon>
        <taxon>Bacillariaceae</taxon>
        <taxon>Cylindrotheca</taxon>
    </lineage>
</organism>
<evidence type="ECO:0000256" key="2">
    <source>
        <dbReference type="SAM" id="MobiDB-lite"/>
    </source>
</evidence>
<dbReference type="InterPro" id="IPR036598">
    <property type="entry name" value="GOLD_dom_sf"/>
</dbReference>
<dbReference type="SUPFAM" id="SSF101576">
    <property type="entry name" value="Supernatant protein factor (SPF), C-terminal domain"/>
    <property type="match status" value="1"/>
</dbReference>
<dbReference type="InterPro" id="IPR009038">
    <property type="entry name" value="GOLD_dom"/>
</dbReference>
<keyword evidence="5" id="KW-1185">Reference proteome</keyword>
<feature type="region of interest" description="Disordered" evidence="2">
    <location>
        <begin position="9"/>
        <end position="46"/>
    </location>
</feature>
<evidence type="ECO:0000313" key="4">
    <source>
        <dbReference type="EMBL" id="CAJ1949127.1"/>
    </source>
</evidence>
<comment type="caution">
    <text evidence="4">The sequence shown here is derived from an EMBL/GenBank/DDBJ whole genome shotgun (WGS) entry which is preliminary data.</text>
</comment>
<evidence type="ECO:0000259" key="3">
    <source>
        <dbReference type="PROSITE" id="PS50866"/>
    </source>
</evidence>
<keyword evidence="1" id="KW-0175">Coiled coil</keyword>
<name>A0AAD2FQ51_9STRA</name>
<accession>A0AAD2FQ51</accession>
<evidence type="ECO:0000313" key="5">
    <source>
        <dbReference type="Proteomes" id="UP001295423"/>
    </source>
</evidence>
<feature type="coiled-coil region" evidence="1">
    <location>
        <begin position="221"/>
        <end position="269"/>
    </location>
</feature>
<dbReference type="AlphaFoldDB" id="A0AAD2FQ51"/>
<dbReference type="Gene3D" id="2.60.120.680">
    <property type="entry name" value="GOLD domain"/>
    <property type="match status" value="1"/>
</dbReference>
<gene>
    <name evidence="4" type="ORF">CYCCA115_LOCUS11939</name>
</gene>
<protein>
    <recommendedName>
        <fullName evidence="3">GOLD domain-containing protein</fullName>
    </recommendedName>
</protein>
<feature type="region of interest" description="Disordered" evidence="2">
    <location>
        <begin position="290"/>
        <end position="311"/>
    </location>
</feature>
<dbReference type="Proteomes" id="UP001295423">
    <property type="component" value="Unassembled WGS sequence"/>
</dbReference>
<feature type="domain" description="GOLD" evidence="3">
    <location>
        <begin position="97"/>
        <end position="201"/>
    </location>
</feature>